<evidence type="ECO:0000313" key="3">
    <source>
        <dbReference type="Proteomes" id="UP000270094"/>
    </source>
</evidence>
<feature type="region of interest" description="Disordered" evidence="1">
    <location>
        <begin position="1"/>
        <end position="44"/>
    </location>
</feature>
<feature type="compositionally biased region" description="Basic and acidic residues" evidence="1">
    <location>
        <begin position="63"/>
        <end position="78"/>
    </location>
</feature>
<reference evidence="2 3" key="1">
    <citation type="submission" date="2018-11" db="EMBL/GenBank/DDBJ databases">
        <authorList>
            <consortium name="Pathogen Informatics"/>
        </authorList>
    </citation>
    <scope>NUCLEOTIDE SEQUENCE [LARGE SCALE GENOMIC DNA]</scope>
</reference>
<feature type="region of interest" description="Disordered" evidence="1">
    <location>
        <begin position="63"/>
        <end position="91"/>
    </location>
</feature>
<keyword evidence="3" id="KW-1185">Reference proteome</keyword>
<sequence length="110" mass="12066">MKQSMKLREGVPAPPLGSSKDKKPAPPPPPRPVAQQKFRPADDNETVNEVVSNWGAAQAMLQKREGKTPVGSAKDKKPIVPSRPPPRPMGQRMEAFQLPLLILQKLTSKI</sequence>
<accession>A0A3P7M118</accession>
<dbReference type="OrthoDB" id="5875259at2759"/>
<dbReference type="AlphaFoldDB" id="A0A3P7M118"/>
<dbReference type="Proteomes" id="UP000270094">
    <property type="component" value="Unassembled WGS sequence"/>
</dbReference>
<gene>
    <name evidence="2" type="ORF">SVUK_LOCUS19946</name>
</gene>
<dbReference type="EMBL" id="UYYB01134686">
    <property type="protein sequence ID" value="VDM84948.1"/>
    <property type="molecule type" value="Genomic_DNA"/>
</dbReference>
<proteinExistence type="predicted"/>
<protein>
    <submittedName>
        <fullName evidence="2">Uncharacterized protein</fullName>
    </submittedName>
</protein>
<evidence type="ECO:0000256" key="1">
    <source>
        <dbReference type="SAM" id="MobiDB-lite"/>
    </source>
</evidence>
<organism evidence="2 3">
    <name type="scientific">Strongylus vulgaris</name>
    <name type="common">Blood worm</name>
    <dbReference type="NCBI Taxonomy" id="40348"/>
    <lineage>
        <taxon>Eukaryota</taxon>
        <taxon>Metazoa</taxon>
        <taxon>Ecdysozoa</taxon>
        <taxon>Nematoda</taxon>
        <taxon>Chromadorea</taxon>
        <taxon>Rhabditida</taxon>
        <taxon>Rhabditina</taxon>
        <taxon>Rhabditomorpha</taxon>
        <taxon>Strongyloidea</taxon>
        <taxon>Strongylidae</taxon>
        <taxon>Strongylus</taxon>
    </lineage>
</organism>
<evidence type="ECO:0000313" key="2">
    <source>
        <dbReference type="EMBL" id="VDM84948.1"/>
    </source>
</evidence>
<name>A0A3P7M118_STRVU</name>